<dbReference type="CDD" id="cd09276">
    <property type="entry name" value="Rnase_HI_RT_non_LTR"/>
    <property type="match status" value="1"/>
</dbReference>
<gene>
    <name evidence="15" type="primary">Pde8b_1</name>
    <name evidence="15" type="ORF">AVEN_162194_2</name>
</gene>
<dbReference type="InterPro" id="IPR036971">
    <property type="entry name" value="PDEase_catalytic_dom_sf"/>
</dbReference>
<evidence type="ECO:0000256" key="4">
    <source>
        <dbReference type="ARBA" id="ARBA00012276"/>
    </source>
</evidence>
<evidence type="ECO:0000256" key="9">
    <source>
        <dbReference type="PIRSR" id="PIRSR623088-2"/>
    </source>
</evidence>
<dbReference type="CDD" id="cd01650">
    <property type="entry name" value="RT_nLTR_like"/>
    <property type="match status" value="1"/>
</dbReference>
<feature type="binding site" evidence="9">
    <location>
        <begin position="1675"/>
        <end position="1679"/>
    </location>
    <ligand>
        <name>AMP</name>
        <dbReference type="ChEBI" id="CHEBI:456215"/>
    </ligand>
</feature>
<evidence type="ECO:0000256" key="1">
    <source>
        <dbReference type="ARBA" id="ARBA00001968"/>
    </source>
</evidence>
<evidence type="ECO:0000259" key="13">
    <source>
        <dbReference type="PROSITE" id="PS50879"/>
    </source>
</evidence>
<dbReference type="GO" id="GO:0071897">
    <property type="term" value="P:DNA biosynthetic process"/>
    <property type="evidence" value="ECO:0007669"/>
    <property type="project" value="UniProtKB-ARBA"/>
</dbReference>
<keyword evidence="5 10" id="KW-0479">Metal-binding</keyword>
<organism evidence="15 16">
    <name type="scientific">Araneus ventricosus</name>
    <name type="common">Orbweaver spider</name>
    <name type="synonym">Epeira ventricosa</name>
    <dbReference type="NCBI Taxonomy" id="182803"/>
    <lineage>
        <taxon>Eukaryota</taxon>
        <taxon>Metazoa</taxon>
        <taxon>Ecdysozoa</taxon>
        <taxon>Arthropoda</taxon>
        <taxon>Chelicerata</taxon>
        <taxon>Arachnida</taxon>
        <taxon>Araneae</taxon>
        <taxon>Araneomorphae</taxon>
        <taxon>Entelegynae</taxon>
        <taxon>Araneoidea</taxon>
        <taxon>Araneidae</taxon>
        <taxon>Araneus</taxon>
    </lineage>
</organism>
<feature type="binding site" evidence="10">
    <location>
        <position position="1715"/>
    </location>
    <ligand>
        <name>Zn(2+)</name>
        <dbReference type="ChEBI" id="CHEBI:29105"/>
        <label>1</label>
    </ligand>
</feature>
<evidence type="ECO:0000256" key="6">
    <source>
        <dbReference type="ARBA" id="ARBA00022801"/>
    </source>
</evidence>
<feature type="binding site" evidence="9">
    <location>
        <position position="1716"/>
    </location>
    <ligand>
        <name>AMP</name>
        <dbReference type="ChEBI" id="CHEBI:456215"/>
    </ligand>
</feature>
<feature type="binding site" evidence="9">
    <location>
        <position position="1843"/>
    </location>
    <ligand>
        <name>AMP</name>
        <dbReference type="ChEBI" id="CHEBI:456215"/>
    </ligand>
</feature>
<dbReference type="Pfam" id="PF00075">
    <property type="entry name" value="RNase_H"/>
    <property type="match status" value="1"/>
</dbReference>
<dbReference type="InterPro" id="IPR036397">
    <property type="entry name" value="RNaseH_sf"/>
</dbReference>
<feature type="active site" description="Proton donor" evidence="8">
    <location>
        <position position="1675"/>
    </location>
</feature>
<feature type="binding site" evidence="10">
    <location>
        <position position="1716"/>
    </location>
    <ligand>
        <name>Zn(2+)</name>
        <dbReference type="ChEBI" id="CHEBI:29105"/>
        <label>2</label>
    </ligand>
</feature>
<dbReference type="EC" id="3.1.4.53" evidence="4"/>
<dbReference type="InterPro" id="IPR000014">
    <property type="entry name" value="PAS"/>
</dbReference>
<evidence type="ECO:0000259" key="11">
    <source>
        <dbReference type="PROSITE" id="PS50112"/>
    </source>
</evidence>
<dbReference type="PROSITE" id="PS50112">
    <property type="entry name" value="PAS"/>
    <property type="match status" value="1"/>
</dbReference>
<comment type="similarity">
    <text evidence="3">Belongs to the cyclic nucleotide phosphodiesterase family. PDE8 subfamily.</text>
</comment>
<dbReference type="Gene3D" id="3.30.70.270">
    <property type="match status" value="1"/>
</dbReference>
<dbReference type="InterPro" id="IPR003607">
    <property type="entry name" value="HD/PDEase_dom"/>
</dbReference>
<dbReference type="SUPFAM" id="SSF53098">
    <property type="entry name" value="Ribonuclease H-like"/>
    <property type="match status" value="1"/>
</dbReference>
<dbReference type="SUPFAM" id="SSF56672">
    <property type="entry name" value="DNA/RNA polymerases"/>
    <property type="match status" value="1"/>
</dbReference>
<feature type="domain" description="PAS" evidence="11">
    <location>
        <begin position="1331"/>
        <end position="1376"/>
    </location>
</feature>
<dbReference type="Gene3D" id="1.10.1300.10">
    <property type="entry name" value="3'5'-cyclic nucleotide phosphodiesterase, catalytic domain"/>
    <property type="match status" value="1"/>
</dbReference>
<dbReference type="GO" id="GO:0004523">
    <property type="term" value="F:RNA-DNA hybrid ribonuclease activity"/>
    <property type="evidence" value="ECO:0007669"/>
    <property type="project" value="InterPro"/>
</dbReference>
<evidence type="ECO:0000313" key="16">
    <source>
        <dbReference type="Proteomes" id="UP000499080"/>
    </source>
</evidence>
<evidence type="ECO:0000259" key="12">
    <source>
        <dbReference type="PROSITE" id="PS50878"/>
    </source>
</evidence>
<dbReference type="InterPro" id="IPR036691">
    <property type="entry name" value="Endo/exonu/phosph_ase_sf"/>
</dbReference>
<evidence type="ECO:0000256" key="3">
    <source>
        <dbReference type="ARBA" id="ARBA00006437"/>
    </source>
</evidence>
<evidence type="ECO:0000256" key="7">
    <source>
        <dbReference type="ARBA" id="ARBA00023149"/>
    </source>
</evidence>
<dbReference type="InterPro" id="IPR002156">
    <property type="entry name" value="RNaseH_domain"/>
</dbReference>
<dbReference type="Gene3D" id="3.30.450.20">
    <property type="entry name" value="PAS domain"/>
    <property type="match status" value="1"/>
</dbReference>
<feature type="binding site" evidence="10">
    <location>
        <position position="1679"/>
    </location>
    <ligand>
        <name>Zn(2+)</name>
        <dbReference type="ChEBI" id="CHEBI:29105"/>
        <label>1</label>
    </ligand>
</feature>
<dbReference type="UniPathway" id="UPA00762">
    <property type="reaction ID" value="UER00747"/>
</dbReference>
<dbReference type="PROSITE" id="PS50878">
    <property type="entry name" value="RT_POL"/>
    <property type="match status" value="1"/>
</dbReference>
<dbReference type="NCBIfam" id="TIGR00229">
    <property type="entry name" value="sensory_box"/>
    <property type="match status" value="1"/>
</dbReference>
<dbReference type="InterPro" id="IPR002073">
    <property type="entry name" value="PDEase_catalytic_dom"/>
</dbReference>
<dbReference type="InterPro" id="IPR000477">
    <property type="entry name" value="RT_dom"/>
</dbReference>
<name>A0A4Y2FH12_ARAVE</name>
<dbReference type="InterPro" id="IPR035965">
    <property type="entry name" value="PAS-like_dom_sf"/>
</dbReference>
<dbReference type="OrthoDB" id="189220at2759"/>
<evidence type="ECO:0000259" key="14">
    <source>
        <dbReference type="PROSITE" id="PS51845"/>
    </source>
</evidence>
<dbReference type="InterPro" id="IPR023088">
    <property type="entry name" value="PDEase"/>
</dbReference>
<dbReference type="SUPFAM" id="SSF109604">
    <property type="entry name" value="HD-domain/PDEase-like"/>
    <property type="match status" value="1"/>
</dbReference>
<dbReference type="Pfam" id="PF14529">
    <property type="entry name" value="Exo_endo_phos_2"/>
    <property type="match status" value="1"/>
</dbReference>
<dbReference type="PRINTS" id="PR00387">
    <property type="entry name" value="PDIESTERASE1"/>
</dbReference>
<dbReference type="GO" id="GO:0004115">
    <property type="term" value="F:3',5'-cyclic-AMP phosphodiesterase activity"/>
    <property type="evidence" value="ECO:0007669"/>
    <property type="project" value="UniProtKB-EC"/>
</dbReference>
<dbReference type="Pfam" id="PF00078">
    <property type="entry name" value="RVT_1"/>
    <property type="match status" value="1"/>
</dbReference>
<dbReference type="SMART" id="SM00471">
    <property type="entry name" value="HDc"/>
    <property type="match status" value="1"/>
</dbReference>
<dbReference type="Pfam" id="PF00233">
    <property type="entry name" value="PDEase_I"/>
    <property type="match status" value="1"/>
</dbReference>
<sequence>MVNLIQWNARGLRNKALAKDSFLKADIVAIQETFLTPSVNFALPNKILYRTDRHNSPSGGLLIGINKTFSSHLVNLQLPPSEVEVQAVRIIIESKPILIINVYSPHGNFESSFLENLYASLSPPFLIVGDFNIHHPILGSSRTSRSANVVLDWISTHNMCILNTSNPTYFKQGCHPSLLDLSICSPDLLYETKWTVYNDTFDSDHCPVEISFNYGNSKGPSVRRRIHWGKFGTSLNSILDRENDIHSIQSFEKLCNQEKNNNTLIQDMFSKKFPPWWSSECSYLLGQKRKFLRLAKQSRYNPYWNRAKHIAAKLRKLIIHLKRSYWDKLCDNAGSSKTSFRIIRSLRSRDMPQQNAHRLIILEGSNLTSPLGQANAFGSMFGSSPISEGIPLDFSGSATPMDSEFSIRELLQSLPKKLNGSPGSDGITGRMLRCLTLVNLKKILSLVNKIWLSGNIPPSWKHSVIIPILKLGKNASELKSYRPISLTSVLCKTTERMICRRLTDFFLKENIFHPHHFGFLPFRSCESLQMMFFNTLLKARSNKEYIIAASLDISSAYDSVWPDGVVYKALQIGLSGHTARWIHEFLTNRTLQVRWSGKLSASFTSNRGVPQGCCISPYLFTIYLHDVFEIIPPGVTCLIYADDIFIICSDPSLQNVKTKLQITIQKIQIWCQNWKLKLDPTKSTVVNFSNKRQTPNFQISVDNVYIPWSNNMKVLGIFFSANLSFNCHFNYVAKKALKRLGYLRALGGSNWGANTVHLLRLVNACIRSICEFGAHVTSYAGSTSWRKLEVVHHNCLRFAAGLPRWTPIPVMFAETGEIRLRDRSLALSISFFLRHFALGDNFSPIKKSNLCTLDGLRPSFKERFSGGTNWLNFLKDANVRIENFIPFVYPVELQQENTISFHTNDLPFQQSQIPYPTLCKLFDEYVNKEWNSSILIATDASKGEEGVSLAALNITYNRTLTLKLHPMNSVFTAEGCAILIAIERFIQEADKSYILCSDSLSVLKSLESLHRKSPTISLQIGSAIIRAIPRSTAIKLVWVPAHVGITINEQADEAAKAARISDVNIYPCISTEDLRKVIFRVKADQGRIQWESTKYFPSFSHLPKTTKTPLLPRRKEILLTRLRTRSLPTKAILFKVGLESSPLCRQCGIVDSNDHLLLSCTVFEQLRNNLRASLGIGALHYNWICTISTFNRRACSAALLVFSKDDAQSDALKWAAEKLSCECTMAYTPEDATESYQNTHPHLVFIDSRQSKTFDYTALCRAIHSIQGSQYSCLVAVVKKSAVDKEDGSIVSFLRSGFTRWFVENHNLGVCLNELIQIHHTDISYLLKLRASQALFSALDSCREGIIVTNLDHNIQYANKASEKLLGYTAEDLCGKDAQTLCRAESVKADIAESINMQVKKGKDWEGTLFHKRKSGENLPLWSRIQPVEIYSGQAEHLIHVNECPFNEKPFSTETDLLPFVKAPRKGSCDVRSFSGETGLNRRQSFAKFHPMTLEPPITKVINMILATQEHSPLFVVQALDRVLDILRSTDIYSPQFTGLRQNHADDQVASDLFSGLISNSKQVIRRFSHEAFKASKSVLGVPSSGTTQPPPLTPSTVPTLANAPPRVKELLENVTEWHFDIIELERVTEKRPLIWVGMSIFATFNACNLLNCDESVLRNWLSLMESHYHANPYHNSTHAADVLQATAYFLQKPRLKAIFDPIDEVVSLIAAAIHDVDHPGRNSAFLCNTGSELAILYNDLSVLESHHSALAFKLTIGNEKVNIFHNLNKDTYKEMRRSIIDMVLATEMTKHFEHLSKFVNVFTKSVEAEEDESLEPSSPDLSAMSTPENIVLVKRILIKCADVSNPARPLNSCKEWANRIAEEYMSQTDEEKSKSLPIVMPAFDRTKCSIPKSQMGFTDYFVNDMFDAWDAFCDVPELMENIKTNYEYWKQQEVLRQKGIEAQESTSNT</sequence>
<evidence type="ECO:0000313" key="15">
    <source>
        <dbReference type="EMBL" id="GBM40732.1"/>
    </source>
</evidence>
<dbReference type="FunFam" id="1.10.1300.10:FF:000002">
    <property type="entry name" value="Phosphodiesterase"/>
    <property type="match status" value="1"/>
</dbReference>
<dbReference type="InterPro" id="IPR057304">
    <property type="entry name" value="PDE8-like_REC_N"/>
</dbReference>
<evidence type="ECO:0000256" key="8">
    <source>
        <dbReference type="PIRSR" id="PIRSR623088-1"/>
    </source>
</evidence>
<dbReference type="InterPro" id="IPR043128">
    <property type="entry name" value="Rev_trsase/Diguanyl_cyclase"/>
</dbReference>
<dbReference type="PROSITE" id="PS51845">
    <property type="entry name" value="PDEASE_I_2"/>
    <property type="match status" value="1"/>
</dbReference>
<evidence type="ECO:0000256" key="10">
    <source>
        <dbReference type="PIRSR" id="PIRSR623088-3"/>
    </source>
</evidence>
<accession>A0A4Y2FH12</accession>
<comment type="cofactor">
    <cofactor evidence="1">
        <name>a divalent metal cation</name>
        <dbReference type="ChEBI" id="CHEBI:60240"/>
    </cofactor>
</comment>
<dbReference type="InterPro" id="IPR043502">
    <property type="entry name" value="DNA/RNA_pol_sf"/>
</dbReference>
<dbReference type="Gene3D" id="3.30.420.10">
    <property type="entry name" value="Ribonuclease H-like superfamily/Ribonuclease H"/>
    <property type="match status" value="1"/>
</dbReference>
<protein>
    <recommendedName>
        <fullName evidence="4">3',5'-cyclic-AMP phosphodiesterase</fullName>
        <ecNumber evidence="4">3.1.4.53</ecNumber>
    </recommendedName>
</protein>
<dbReference type="PANTHER" id="PTHR11347">
    <property type="entry name" value="CYCLIC NUCLEOTIDE PHOSPHODIESTERASE"/>
    <property type="match status" value="1"/>
</dbReference>
<feature type="binding site" evidence="9">
    <location>
        <position position="1895"/>
    </location>
    <ligand>
        <name>AMP</name>
        <dbReference type="ChEBI" id="CHEBI:456215"/>
    </ligand>
</feature>
<dbReference type="GO" id="GO:0007165">
    <property type="term" value="P:signal transduction"/>
    <property type="evidence" value="ECO:0007669"/>
    <property type="project" value="InterPro"/>
</dbReference>
<reference evidence="15 16" key="1">
    <citation type="journal article" date="2019" name="Sci. Rep.">
        <title>Orb-weaving spider Araneus ventricosus genome elucidates the spidroin gene catalogue.</title>
        <authorList>
            <person name="Kono N."/>
            <person name="Nakamura H."/>
            <person name="Ohtoshi R."/>
            <person name="Moran D.A.P."/>
            <person name="Shinohara A."/>
            <person name="Yoshida Y."/>
            <person name="Fujiwara M."/>
            <person name="Mori M."/>
            <person name="Tomita M."/>
            <person name="Arakawa K."/>
        </authorList>
    </citation>
    <scope>NUCLEOTIDE SEQUENCE [LARGE SCALE GENOMIC DNA]</scope>
</reference>
<feature type="binding site" evidence="10">
    <location>
        <position position="1716"/>
    </location>
    <ligand>
        <name>Zn(2+)</name>
        <dbReference type="ChEBI" id="CHEBI:29105"/>
        <label>1</label>
    </ligand>
</feature>
<dbReference type="CDD" id="cd00130">
    <property type="entry name" value="PAS"/>
    <property type="match status" value="1"/>
</dbReference>
<feature type="domain" description="Reverse transcriptase" evidence="12">
    <location>
        <begin position="449"/>
        <end position="719"/>
    </location>
</feature>
<keyword evidence="7" id="KW-0114">cAMP</keyword>
<dbReference type="SUPFAM" id="SSF55785">
    <property type="entry name" value="PYP-like sensor domain (PAS domain)"/>
    <property type="match status" value="1"/>
</dbReference>
<dbReference type="SUPFAM" id="SSF56219">
    <property type="entry name" value="DNase I-like"/>
    <property type="match status" value="1"/>
</dbReference>
<feature type="domain" description="PDEase" evidence="14">
    <location>
        <begin position="1600"/>
        <end position="1937"/>
    </location>
</feature>
<dbReference type="SMART" id="SM00091">
    <property type="entry name" value="PAS"/>
    <property type="match status" value="1"/>
</dbReference>
<keyword evidence="6" id="KW-0378">Hydrolase</keyword>
<comment type="pathway">
    <text evidence="2">Purine metabolism; 3',5'-cyclic AMP degradation; AMP from 3',5'-cyclic AMP: step 1/1.</text>
</comment>
<keyword evidence="16" id="KW-1185">Reference proteome</keyword>
<dbReference type="CDD" id="cd00077">
    <property type="entry name" value="HDc"/>
    <property type="match status" value="1"/>
</dbReference>
<dbReference type="GO" id="GO:0046872">
    <property type="term" value="F:metal ion binding"/>
    <property type="evidence" value="ECO:0007669"/>
    <property type="project" value="UniProtKB-KW"/>
</dbReference>
<evidence type="ECO:0000256" key="5">
    <source>
        <dbReference type="ARBA" id="ARBA00022723"/>
    </source>
</evidence>
<proteinExistence type="inferred from homology"/>
<dbReference type="Proteomes" id="UP000499080">
    <property type="component" value="Unassembled WGS sequence"/>
</dbReference>
<dbReference type="EMBL" id="BGPR01000941">
    <property type="protein sequence ID" value="GBM40732.1"/>
    <property type="molecule type" value="Genomic_DNA"/>
</dbReference>
<dbReference type="Pfam" id="PF23198">
    <property type="entry name" value="PDE8A_N"/>
    <property type="match status" value="1"/>
</dbReference>
<dbReference type="InterPro" id="IPR012337">
    <property type="entry name" value="RNaseH-like_sf"/>
</dbReference>
<dbReference type="PROSITE" id="PS50879">
    <property type="entry name" value="RNASE_H_1"/>
    <property type="match status" value="1"/>
</dbReference>
<feature type="binding site" evidence="10">
    <location>
        <position position="1843"/>
    </location>
    <ligand>
        <name>Zn(2+)</name>
        <dbReference type="ChEBI" id="CHEBI:29105"/>
        <label>1</label>
    </ligand>
</feature>
<comment type="caution">
    <text evidence="15">The sequence shown here is derived from an EMBL/GenBank/DDBJ whole genome shotgun (WGS) entry which is preliminary data.</text>
</comment>
<evidence type="ECO:0000256" key="2">
    <source>
        <dbReference type="ARBA" id="ARBA00004703"/>
    </source>
</evidence>
<dbReference type="Gene3D" id="3.60.10.10">
    <property type="entry name" value="Endonuclease/exonuclease/phosphatase"/>
    <property type="match status" value="1"/>
</dbReference>
<dbReference type="InterPro" id="IPR005135">
    <property type="entry name" value="Endo/exonuclease/phosphatase"/>
</dbReference>
<dbReference type="GO" id="GO:0042575">
    <property type="term" value="C:DNA polymerase complex"/>
    <property type="evidence" value="ECO:0007669"/>
    <property type="project" value="UniProtKB-ARBA"/>
</dbReference>
<dbReference type="Pfam" id="PF13426">
    <property type="entry name" value="PAS_9"/>
    <property type="match status" value="1"/>
</dbReference>
<dbReference type="GO" id="GO:0003676">
    <property type="term" value="F:nucleic acid binding"/>
    <property type="evidence" value="ECO:0007669"/>
    <property type="project" value="InterPro"/>
</dbReference>
<dbReference type="GO" id="GO:0006198">
    <property type="term" value="P:cAMP catabolic process"/>
    <property type="evidence" value="ECO:0007669"/>
    <property type="project" value="UniProtKB-UniPathway"/>
</dbReference>
<feature type="domain" description="RNase H type-1" evidence="13">
    <location>
        <begin position="930"/>
        <end position="1060"/>
    </location>
</feature>